<dbReference type="OrthoDB" id="10481846at2759"/>
<keyword evidence="2" id="KW-1185">Reference proteome</keyword>
<evidence type="ECO:0000313" key="2">
    <source>
        <dbReference type="Proteomes" id="UP000008312"/>
    </source>
</evidence>
<evidence type="ECO:0000313" key="1">
    <source>
        <dbReference type="EMBL" id="CBK24583.2"/>
    </source>
</evidence>
<gene>
    <name evidence="1" type="ORF">GSBLH_T00004298001</name>
</gene>
<sequence length="71" mass="8366">MDYPTIDLDLFPCWNKNSFAKESLSTVNYKTSHIIYSPCPKKGVDLICNDPDNTYLQRQFNKQLRVRYSVM</sequence>
<dbReference type="RefSeq" id="XP_012898631.1">
    <property type="nucleotide sequence ID" value="XM_013043177.1"/>
</dbReference>
<organism evidence="1">
    <name type="scientific">Blastocystis hominis</name>
    <dbReference type="NCBI Taxonomy" id="12968"/>
    <lineage>
        <taxon>Eukaryota</taxon>
        <taxon>Sar</taxon>
        <taxon>Stramenopiles</taxon>
        <taxon>Bigyra</taxon>
        <taxon>Opalozoa</taxon>
        <taxon>Opalinata</taxon>
        <taxon>Blastocystidae</taxon>
        <taxon>Blastocystis</taxon>
    </lineage>
</organism>
<name>D8M944_BLAHO</name>
<dbReference type="InParanoid" id="D8M944"/>
<proteinExistence type="predicted"/>
<dbReference type="GeneID" id="24921334"/>
<reference evidence="1" key="1">
    <citation type="submission" date="2010-02" db="EMBL/GenBank/DDBJ databases">
        <title>Sequencing and annotation of the Blastocystis hominis genome.</title>
        <authorList>
            <person name="Wincker P."/>
        </authorList>
    </citation>
    <scope>NUCLEOTIDE SEQUENCE</scope>
    <source>
        <strain evidence="1">Singapore isolate B</strain>
    </source>
</reference>
<dbReference type="AlphaFoldDB" id="D8M944"/>
<dbReference type="EMBL" id="FN668688">
    <property type="protein sequence ID" value="CBK24583.2"/>
    <property type="molecule type" value="Genomic_DNA"/>
</dbReference>
<protein>
    <submittedName>
        <fullName evidence="1">Uncharacterized protein</fullName>
    </submittedName>
</protein>
<dbReference type="Proteomes" id="UP000008312">
    <property type="component" value="Unassembled WGS sequence"/>
</dbReference>
<accession>D8M944</accession>